<name>A0ABS8P8H8_9PSEU</name>
<gene>
    <name evidence="10" type="ORF">LQ327_14300</name>
</gene>
<dbReference type="InterPro" id="IPR029063">
    <property type="entry name" value="SAM-dependent_MTases_sf"/>
</dbReference>
<dbReference type="InterPro" id="IPR000682">
    <property type="entry name" value="PCMT"/>
</dbReference>
<comment type="similarity">
    <text evidence="2">Belongs to the methyltransferase superfamily. L-isoaspartyl/D-aspartyl protein methyltransferase family.</text>
</comment>
<dbReference type="NCBIfam" id="TIGR00080">
    <property type="entry name" value="pimt"/>
    <property type="match status" value="1"/>
</dbReference>
<evidence type="ECO:0000256" key="9">
    <source>
        <dbReference type="NCBIfam" id="TIGR00080"/>
    </source>
</evidence>
<keyword evidence="11" id="KW-1185">Reference proteome</keyword>
<dbReference type="PANTHER" id="PTHR11579">
    <property type="entry name" value="PROTEIN-L-ISOASPARTATE O-METHYLTRANSFERASE"/>
    <property type="match status" value="1"/>
</dbReference>
<proteinExistence type="inferred from homology"/>
<comment type="subcellular location">
    <subcellularLocation>
        <location evidence="1">Cytoplasm</location>
    </subcellularLocation>
</comment>
<organism evidence="10 11">
    <name type="scientific">Actinomycetospora endophytica</name>
    <dbReference type="NCBI Taxonomy" id="2291215"/>
    <lineage>
        <taxon>Bacteria</taxon>
        <taxon>Bacillati</taxon>
        <taxon>Actinomycetota</taxon>
        <taxon>Actinomycetes</taxon>
        <taxon>Pseudonocardiales</taxon>
        <taxon>Pseudonocardiaceae</taxon>
        <taxon>Actinomycetospora</taxon>
    </lineage>
</organism>
<evidence type="ECO:0000256" key="6">
    <source>
        <dbReference type="ARBA" id="ARBA00022603"/>
    </source>
</evidence>
<comment type="caution">
    <text evidence="10">The sequence shown here is derived from an EMBL/GenBank/DDBJ whole genome shotgun (WGS) entry which is preliminary data.</text>
</comment>
<dbReference type="CDD" id="cd02440">
    <property type="entry name" value="AdoMet_MTases"/>
    <property type="match status" value="1"/>
</dbReference>
<dbReference type="Pfam" id="PF01135">
    <property type="entry name" value="PCMT"/>
    <property type="match status" value="1"/>
</dbReference>
<accession>A0ABS8P8H8</accession>
<keyword evidence="5" id="KW-0963">Cytoplasm</keyword>
<keyword evidence="8" id="KW-0949">S-adenosyl-L-methionine</keyword>
<sequence length="210" mass="22106">MESPEPAATRRHRMVEALRHEGVRDPRVLAAMDLVPRERFVAADLADLAYEDRPLPIHADATVSAPSIVARMTEALELTGTERVLEVGTGSGYAAAVLAACAAEVVTLEYDEDLARSARDALDATGFGAVEVRHADGALGAPDRAPFDAVAVTAMAPELPPALLEQLAPGGVLVAPVGPDRDGMLLRCRAGLTEELGPVRFVALRGAQTR</sequence>
<dbReference type="GO" id="GO:0032259">
    <property type="term" value="P:methylation"/>
    <property type="evidence" value="ECO:0007669"/>
    <property type="project" value="UniProtKB-KW"/>
</dbReference>
<evidence type="ECO:0000256" key="3">
    <source>
        <dbReference type="ARBA" id="ARBA00011890"/>
    </source>
</evidence>
<dbReference type="EMBL" id="JAJNDB010000002">
    <property type="protein sequence ID" value="MCD2194541.1"/>
    <property type="molecule type" value="Genomic_DNA"/>
</dbReference>
<reference evidence="10 11" key="1">
    <citation type="submission" date="2021-11" db="EMBL/GenBank/DDBJ databases">
        <title>Draft genome sequence of Actinomycetospora sp. SF1 isolated from the rhizosphere soil.</title>
        <authorList>
            <person name="Duangmal K."/>
            <person name="Chantavorakit T."/>
        </authorList>
    </citation>
    <scope>NUCLEOTIDE SEQUENCE [LARGE SCALE GENOMIC DNA]</scope>
    <source>
        <strain evidence="10 11">TBRC 5722</strain>
    </source>
</reference>
<dbReference type="Gene3D" id="3.40.50.150">
    <property type="entry name" value="Vaccinia Virus protein VP39"/>
    <property type="match status" value="1"/>
</dbReference>
<dbReference type="GO" id="GO:0004719">
    <property type="term" value="F:protein-L-isoaspartate (D-aspartate) O-methyltransferase activity"/>
    <property type="evidence" value="ECO:0007669"/>
    <property type="project" value="UniProtKB-EC"/>
</dbReference>
<evidence type="ECO:0000256" key="2">
    <source>
        <dbReference type="ARBA" id="ARBA00005369"/>
    </source>
</evidence>
<evidence type="ECO:0000256" key="7">
    <source>
        <dbReference type="ARBA" id="ARBA00022679"/>
    </source>
</evidence>
<keyword evidence="7 10" id="KW-0808">Transferase</keyword>
<evidence type="ECO:0000313" key="11">
    <source>
        <dbReference type="Proteomes" id="UP001199469"/>
    </source>
</evidence>
<evidence type="ECO:0000256" key="8">
    <source>
        <dbReference type="ARBA" id="ARBA00022691"/>
    </source>
</evidence>
<keyword evidence="6 10" id="KW-0489">Methyltransferase</keyword>
<evidence type="ECO:0000313" key="10">
    <source>
        <dbReference type="EMBL" id="MCD2194541.1"/>
    </source>
</evidence>
<evidence type="ECO:0000256" key="5">
    <source>
        <dbReference type="ARBA" id="ARBA00022490"/>
    </source>
</evidence>
<evidence type="ECO:0000256" key="1">
    <source>
        <dbReference type="ARBA" id="ARBA00004496"/>
    </source>
</evidence>
<dbReference type="SUPFAM" id="SSF53335">
    <property type="entry name" value="S-adenosyl-L-methionine-dependent methyltransferases"/>
    <property type="match status" value="1"/>
</dbReference>
<dbReference type="RefSeq" id="WP_230734596.1">
    <property type="nucleotide sequence ID" value="NZ_JAJNDB010000002.1"/>
</dbReference>
<dbReference type="PANTHER" id="PTHR11579:SF0">
    <property type="entry name" value="PROTEIN-L-ISOASPARTATE(D-ASPARTATE) O-METHYLTRANSFERASE"/>
    <property type="match status" value="1"/>
</dbReference>
<evidence type="ECO:0000256" key="4">
    <source>
        <dbReference type="ARBA" id="ARBA00013346"/>
    </source>
</evidence>
<dbReference type="NCBIfam" id="NF001453">
    <property type="entry name" value="PRK00312.1"/>
    <property type="match status" value="1"/>
</dbReference>
<dbReference type="Proteomes" id="UP001199469">
    <property type="component" value="Unassembled WGS sequence"/>
</dbReference>
<protein>
    <recommendedName>
        <fullName evidence="4 9">Protein-L-isoaspartate O-methyltransferase</fullName>
        <ecNumber evidence="3 9">2.1.1.77</ecNumber>
    </recommendedName>
</protein>
<dbReference type="EC" id="2.1.1.77" evidence="3 9"/>